<reference evidence="1" key="2">
    <citation type="journal article" date="2015" name="Fish Shellfish Immunol.">
        <title>Early steps in the European eel (Anguilla anguilla)-Vibrio vulnificus interaction in the gills: Role of the RtxA13 toxin.</title>
        <authorList>
            <person name="Callol A."/>
            <person name="Pajuelo D."/>
            <person name="Ebbesson L."/>
            <person name="Teles M."/>
            <person name="MacKenzie S."/>
            <person name="Amaro C."/>
        </authorList>
    </citation>
    <scope>NUCLEOTIDE SEQUENCE</scope>
</reference>
<proteinExistence type="predicted"/>
<accession>A0A0E9RGV3</accession>
<evidence type="ECO:0000313" key="1">
    <source>
        <dbReference type="EMBL" id="JAH28032.1"/>
    </source>
</evidence>
<protein>
    <submittedName>
        <fullName evidence="1">Uncharacterized protein</fullName>
    </submittedName>
</protein>
<name>A0A0E9RGV3_ANGAN</name>
<sequence>MSNPVFYYSTGCLNSDDVVYFYRLQFG</sequence>
<dbReference type="EMBL" id="GBXM01080545">
    <property type="protein sequence ID" value="JAH28032.1"/>
    <property type="molecule type" value="Transcribed_RNA"/>
</dbReference>
<reference evidence="1" key="1">
    <citation type="submission" date="2014-11" db="EMBL/GenBank/DDBJ databases">
        <authorList>
            <person name="Amaro Gonzalez C."/>
        </authorList>
    </citation>
    <scope>NUCLEOTIDE SEQUENCE</scope>
</reference>
<organism evidence="1">
    <name type="scientific">Anguilla anguilla</name>
    <name type="common">European freshwater eel</name>
    <name type="synonym">Muraena anguilla</name>
    <dbReference type="NCBI Taxonomy" id="7936"/>
    <lineage>
        <taxon>Eukaryota</taxon>
        <taxon>Metazoa</taxon>
        <taxon>Chordata</taxon>
        <taxon>Craniata</taxon>
        <taxon>Vertebrata</taxon>
        <taxon>Euteleostomi</taxon>
        <taxon>Actinopterygii</taxon>
        <taxon>Neopterygii</taxon>
        <taxon>Teleostei</taxon>
        <taxon>Anguilliformes</taxon>
        <taxon>Anguillidae</taxon>
        <taxon>Anguilla</taxon>
    </lineage>
</organism>
<dbReference type="AlphaFoldDB" id="A0A0E9RGV3"/>